<dbReference type="PROSITE" id="PS50011">
    <property type="entry name" value="PROTEIN_KINASE_DOM"/>
    <property type="match status" value="1"/>
</dbReference>
<dbReference type="STRING" id="33097.A0A150G6Q4"/>
<gene>
    <name evidence="6" type="ORF">GPECTOR_57g505</name>
</gene>
<dbReference type="PANTHER" id="PTHR45832:SF22">
    <property type="entry name" value="SERINE_THREONINE-PROTEIN KINASE SAMKA-RELATED"/>
    <property type="match status" value="1"/>
</dbReference>
<comment type="caution">
    <text evidence="6">The sequence shown here is derived from an EMBL/GenBank/DDBJ whole genome shotgun (WGS) entry which is preliminary data.</text>
</comment>
<dbReference type="SMART" id="SM00220">
    <property type="entry name" value="S_TKc"/>
    <property type="match status" value="1"/>
</dbReference>
<dbReference type="GO" id="GO:0005524">
    <property type="term" value="F:ATP binding"/>
    <property type="evidence" value="ECO:0007669"/>
    <property type="project" value="UniProtKB-KW"/>
</dbReference>
<evidence type="ECO:0000259" key="5">
    <source>
        <dbReference type="PROSITE" id="PS50011"/>
    </source>
</evidence>
<feature type="domain" description="Protein kinase" evidence="5">
    <location>
        <begin position="1"/>
        <end position="412"/>
    </location>
</feature>
<dbReference type="InterPro" id="IPR051931">
    <property type="entry name" value="PAK3-like"/>
</dbReference>
<comment type="similarity">
    <text evidence="1">Belongs to the protein kinase superfamily. STE Ser/Thr protein kinase family. STE20 subfamily.</text>
</comment>
<dbReference type="Gene3D" id="1.10.510.10">
    <property type="entry name" value="Transferase(Phosphotransferase) domain 1"/>
    <property type="match status" value="1"/>
</dbReference>
<keyword evidence="3" id="KW-0067">ATP-binding</keyword>
<feature type="compositionally biased region" description="Pro residues" evidence="4">
    <location>
        <begin position="144"/>
        <end position="158"/>
    </location>
</feature>
<keyword evidence="7" id="KW-1185">Reference proteome</keyword>
<name>A0A150G6Q4_GONPE</name>
<dbReference type="GO" id="GO:0004672">
    <property type="term" value="F:protein kinase activity"/>
    <property type="evidence" value="ECO:0007669"/>
    <property type="project" value="InterPro"/>
</dbReference>
<dbReference type="OrthoDB" id="5979581at2759"/>
<dbReference type="Proteomes" id="UP000075714">
    <property type="component" value="Unassembled WGS sequence"/>
</dbReference>
<feature type="compositionally biased region" description="Basic and acidic residues" evidence="4">
    <location>
        <begin position="289"/>
        <end position="305"/>
    </location>
</feature>
<evidence type="ECO:0000256" key="1">
    <source>
        <dbReference type="ARBA" id="ARBA00008874"/>
    </source>
</evidence>
<dbReference type="InterPro" id="IPR000719">
    <property type="entry name" value="Prot_kinase_dom"/>
</dbReference>
<accession>A0A150G6Q4</accession>
<feature type="region of interest" description="Disordered" evidence="4">
    <location>
        <begin position="263"/>
        <end position="364"/>
    </location>
</feature>
<dbReference type="SUPFAM" id="SSF56112">
    <property type="entry name" value="Protein kinase-like (PK-like)"/>
    <property type="match status" value="1"/>
</dbReference>
<evidence type="ECO:0000256" key="3">
    <source>
        <dbReference type="ARBA" id="ARBA00022840"/>
    </source>
</evidence>
<evidence type="ECO:0000256" key="4">
    <source>
        <dbReference type="SAM" id="MobiDB-lite"/>
    </source>
</evidence>
<evidence type="ECO:0000256" key="2">
    <source>
        <dbReference type="ARBA" id="ARBA00022741"/>
    </source>
</evidence>
<dbReference type="PANTHER" id="PTHR45832">
    <property type="entry name" value="SERINE/THREONINE-PROTEIN KINASE SAMKA-RELATED-RELATED"/>
    <property type="match status" value="1"/>
</dbReference>
<dbReference type="InterPro" id="IPR011009">
    <property type="entry name" value="Kinase-like_dom_sf"/>
</dbReference>
<sequence length="417" mass="42245">MELCGQLPRCPALLLPRRVYVDQPAPGGGAADAAAAGAADAAGGGGGGGDVRVVYDGGGAELLSYLLERQRLPEAQCRSVMRQLLQALAALHAERWVHRNISAEAIWVEEEPVAPPVLAAAAPAGASATTAKPSQAAETAGSPERPPPPPPSLHPPPVLRSDGTLRRPLTRLRVRLGGLYWAVRQEPAAAWGDDGGGGGAPLLRELVGCAYHLSPEAISGQGYGRPADIWAAGVLLCMMLTGRPPFPGANELEVMTRILLAATDRGGGDGGGGDGRQPRASSESGHASDGGDPRHRSEAGGHEAEPPPAGGDAGAGAAERPSATATPAFGGFGYSVRRRADDPGPETDASPRSPSPSAAAAPPHPSALAEVVVGTVLDGRASAACREALAAMLVADPAARLSAAELLRLPWFAMAGD</sequence>
<dbReference type="EMBL" id="LSYV01000058">
    <property type="protein sequence ID" value="KXZ45215.1"/>
    <property type="molecule type" value="Genomic_DNA"/>
</dbReference>
<reference evidence="7" key="1">
    <citation type="journal article" date="2016" name="Nat. Commun.">
        <title>The Gonium pectorale genome demonstrates co-option of cell cycle regulation during the evolution of multicellularity.</title>
        <authorList>
            <person name="Hanschen E.R."/>
            <person name="Marriage T.N."/>
            <person name="Ferris P.J."/>
            <person name="Hamaji T."/>
            <person name="Toyoda A."/>
            <person name="Fujiyama A."/>
            <person name="Neme R."/>
            <person name="Noguchi H."/>
            <person name="Minakuchi Y."/>
            <person name="Suzuki M."/>
            <person name="Kawai-Toyooka H."/>
            <person name="Smith D.R."/>
            <person name="Sparks H."/>
            <person name="Anderson J."/>
            <person name="Bakaric R."/>
            <person name="Luria V."/>
            <person name="Karger A."/>
            <person name="Kirschner M.W."/>
            <person name="Durand P.M."/>
            <person name="Michod R.E."/>
            <person name="Nozaki H."/>
            <person name="Olson B.J."/>
        </authorList>
    </citation>
    <scope>NUCLEOTIDE SEQUENCE [LARGE SCALE GENOMIC DNA]</scope>
    <source>
        <strain evidence="7">NIES-2863</strain>
    </source>
</reference>
<evidence type="ECO:0000313" key="7">
    <source>
        <dbReference type="Proteomes" id="UP000075714"/>
    </source>
</evidence>
<feature type="region of interest" description="Disordered" evidence="4">
    <location>
        <begin position="124"/>
        <end position="164"/>
    </location>
</feature>
<keyword evidence="2" id="KW-0547">Nucleotide-binding</keyword>
<dbReference type="Pfam" id="PF00069">
    <property type="entry name" value="Pkinase"/>
    <property type="match status" value="1"/>
</dbReference>
<protein>
    <recommendedName>
        <fullName evidence="5">Protein kinase domain-containing protein</fullName>
    </recommendedName>
</protein>
<dbReference type="AlphaFoldDB" id="A0A150G6Q4"/>
<proteinExistence type="inferred from homology"/>
<organism evidence="6 7">
    <name type="scientific">Gonium pectorale</name>
    <name type="common">Green alga</name>
    <dbReference type="NCBI Taxonomy" id="33097"/>
    <lineage>
        <taxon>Eukaryota</taxon>
        <taxon>Viridiplantae</taxon>
        <taxon>Chlorophyta</taxon>
        <taxon>core chlorophytes</taxon>
        <taxon>Chlorophyceae</taxon>
        <taxon>CS clade</taxon>
        <taxon>Chlamydomonadales</taxon>
        <taxon>Volvocaceae</taxon>
        <taxon>Gonium</taxon>
    </lineage>
</organism>
<feature type="compositionally biased region" description="Low complexity" evidence="4">
    <location>
        <begin position="350"/>
        <end position="361"/>
    </location>
</feature>
<evidence type="ECO:0000313" key="6">
    <source>
        <dbReference type="EMBL" id="KXZ45215.1"/>
    </source>
</evidence>